<feature type="region of interest" description="Disordered" evidence="6">
    <location>
        <begin position="622"/>
        <end position="689"/>
    </location>
</feature>
<keyword evidence="4" id="KW-0804">Transcription</keyword>
<feature type="compositionally biased region" description="Basic residues" evidence="6">
    <location>
        <begin position="653"/>
        <end position="664"/>
    </location>
</feature>
<dbReference type="RefSeq" id="XP_013246161.1">
    <property type="nucleotide sequence ID" value="XM_013390707.1"/>
</dbReference>
<proteinExistence type="predicted"/>
<feature type="compositionally biased region" description="Gly residues" evidence="6">
    <location>
        <begin position="240"/>
        <end position="266"/>
    </location>
</feature>
<dbReference type="Proteomes" id="UP000027361">
    <property type="component" value="Unassembled WGS sequence"/>
</dbReference>
<dbReference type="STRING" id="1037660.A0A066WH50"/>
<dbReference type="PANTHER" id="PTHR15741">
    <property type="entry name" value="BASIC HELIX-LOOP-HELIX ZIP TRANSCRIPTION FACTOR"/>
    <property type="match status" value="1"/>
</dbReference>
<feature type="region of interest" description="Disordered" evidence="6">
    <location>
        <begin position="1"/>
        <end position="81"/>
    </location>
</feature>
<feature type="compositionally biased region" description="Basic and acidic residues" evidence="6">
    <location>
        <begin position="384"/>
        <end position="393"/>
    </location>
</feature>
<dbReference type="SUPFAM" id="SSF47459">
    <property type="entry name" value="HLH, helix-loop-helix DNA-binding domain"/>
    <property type="match status" value="1"/>
</dbReference>
<keyword evidence="3" id="KW-0238">DNA-binding</keyword>
<dbReference type="GeneID" id="25263551"/>
<organism evidence="7 8">
    <name type="scientific">Tilletiaria anomala (strain ATCC 24038 / CBS 436.72 / UBC 951)</name>
    <dbReference type="NCBI Taxonomy" id="1037660"/>
    <lineage>
        <taxon>Eukaryota</taxon>
        <taxon>Fungi</taxon>
        <taxon>Dikarya</taxon>
        <taxon>Basidiomycota</taxon>
        <taxon>Ustilaginomycotina</taxon>
        <taxon>Exobasidiomycetes</taxon>
        <taxon>Georgefischeriales</taxon>
        <taxon>Tilletiariaceae</taxon>
        <taxon>Tilletiaria</taxon>
    </lineage>
</organism>
<keyword evidence="8" id="KW-1185">Reference proteome</keyword>
<gene>
    <name evidence="7" type="ORF">K437DRAFT_253358</name>
</gene>
<evidence type="ECO:0000313" key="7">
    <source>
        <dbReference type="EMBL" id="KDN53322.1"/>
    </source>
</evidence>
<dbReference type="PANTHER" id="PTHR15741:SF27">
    <property type="entry name" value="TRANSCRIPTION FACTOR AP-4"/>
    <property type="match status" value="1"/>
</dbReference>
<feature type="compositionally biased region" description="Polar residues" evidence="6">
    <location>
        <begin position="359"/>
        <end position="380"/>
    </location>
</feature>
<protein>
    <recommendedName>
        <fullName evidence="9">BHLH domain-containing protein</fullName>
    </recommendedName>
</protein>
<dbReference type="InterPro" id="IPR036638">
    <property type="entry name" value="HLH_DNA-bd_sf"/>
</dbReference>
<dbReference type="OrthoDB" id="5778525at2759"/>
<feature type="compositionally biased region" description="Gly residues" evidence="6">
    <location>
        <begin position="679"/>
        <end position="688"/>
    </location>
</feature>
<feature type="compositionally biased region" description="Basic and acidic residues" evidence="6">
    <location>
        <begin position="403"/>
        <end position="416"/>
    </location>
</feature>
<dbReference type="InParanoid" id="A0A066WH50"/>
<feature type="compositionally biased region" description="Polar residues" evidence="6">
    <location>
        <begin position="58"/>
        <end position="68"/>
    </location>
</feature>
<sequence length="734" mass="76886">MPSVATQQGHKTRKGKMLDDNDRASTSASGMLTGGSSGKGRSDTTSGNTYGAHGDAGQSMSGSTTRSSAFDLPPMPVPYEDFQFSLDLPEEVSFSDIELVRSPNFNDLFGMSTNLAALSDNSSSMGMESSGSSSGRGGSAQDPMSGYSSAAPSAPPSAPVSQAPSYVRVPASRHGGTSANSDRKGKAPQQHTEGEREYGNLAAFHLRPPPPPDFTPPPGPSLFSFDIGQDMMQDVSIEQGGRGAGSGSGSGSGSQPGPGLGTGTGTGEANDANNLFNARESNFLTSFLEGFDWDFQPLLPEGMPSFADAERGSFALGLEGCGSPTKAGSTPGGGGTATRTRLAAGRNSSGRKGARGPSAVQSPTEASDATSPRGSGTSEATAVGERRSPRDDAASPAGAPAAVDREQDGERERKDLTQNQRKRRTTEASRAAVRECSTNGDARSMLSSIILEDPAAASTAASGLMHPLMAQSQAGTYPPQHPHAAIMQAAESGNFSSAFPWLPPGSLTMPPASFDLQQATPQARTRTFDQMMSEDGQQQQQQQQQQLLERQQAQNPHPNHQMLQHHPQQKISSPAPDGSAAEPEKRQHHIFSEQRRRTNIREGFKELVELLELGRVYGARGLGLASGAGTGIEDEGLDDRSDDEEDEEGSGLPKRKKGKARNRRSGGPATRGKGKGRGRGGSAGGGAGSKSAVLFQAVDLLRWLHGRNQVIEEQCDKIEALLPGPKKSDAAMQM</sequence>
<name>A0A066WH50_TILAU</name>
<feature type="compositionally biased region" description="Basic and acidic residues" evidence="6">
    <location>
        <begin position="582"/>
        <end position="597"/>
    </location>
</feature>
<evidence type="ECO:0000256" key="5">
    <source>
        <dbReference type="ARBA" id="ARBA00023242"/>
    </source>
</evidence>
<feature type="compositionally biased region" description="Acidic residues" evidence="6">
    <location>
        <begin position="632"/>
        <end position="649"/>
    </location>
</feature>
<accession>A0A066WH50</accession>
<dbReference type="GO" id="GO:0046983">
    <property type="term" value="F:protein dimerization activity"/>
    <property type="evidence" value="ECO:0007669"/>
    <property type="project" value="InterPro"/>
</dbReference>
<feature type="compositionally biased region" description="Low complexity" evidence="6">
    <location>
        <begin position="537"/>
        <end position="554"/>
    </location>
</feature>
<feature type="compositionally biased region" description="Pro residues" evidence="6">
    <location>
        <begin position="207"/>
        <end position="220"/>
    </location>
</feature>
<evidence type="ECO:0000256" key="2">
    <source>
        <dbReference type="ARBA" id="ARBA00023015"/>
    </source>
</evidence>
<dbReference type="GO" id="GO:0000981">
    <property type="term" value="F:DNA-binding transcription factor activity, RNA polymerase II-specific"/>
    <property type="evidence" value="ECO:0007669"/>
    <property type="project" value="TreeGrafter"/>
</dbReference>
<dbReference type="OMA" id="NYIREGF"/>
<reference evidence="7 8" key="1">
    <citation type="submission" date="2014-05" db="EMBL/GenBank/DDBJ databases">
        <title>Draft genome sequence of a rare smut relative, Tilletiaria anomala UBC 951.</title>
        <authorList>
            <consortium name="DOE Joint Genome Institute"/>
            <person name="Toome M."/>
            <person name="Kuo A."/>
            <person name="Henrissat B."/>
            <person name="Lipzen A."/>
            <person name="Tritt A."/>
            <person name="Yoshinaga Y."/>
            <person name="Zane M."/>
            <person name="Barry K."/>
            <person name="Grigoriev I.V."/>
            <person name="Spatafora J.W."/>
            <person name="Aimea M.C."/>
        </authorList>
    </citation>
    <scope>NUCLEOTIDE SEQUENCE [LARGE SCALE GENOMIC DNA]</scope>
    <source>
        <strain evidence="7 8">UBC 951</strain>
    </source>
</reference>
<evidence type="ECO:0008006" key="9">
    <source>
        <dbReference type="Google" id="ProtNLM"/>
    </source>
</evidence>
<evidence type="ECO:0000256" key="6">
    <source>
        <dbReference type="SAM" id="MobiDB-lite"/>
    </source>
</evidence>
<dbReference type="Gene3D" id="4.10.280.10">
    <property type="entry name" value="Helix-loop-helix DNA-binding domain"/>
    <property type="match status" value="1"/>
</dbReference>
<comment type="subcellular location">
    <subcellularLocation>
        <location evidence="1">Nucleus</location>
    </subcellularLocation>
</comment>
<feature type="region of interest" description="Disordered" evidence="6">
    <location>
        <begin position="238"/>
        <end position="272"/>
    </location>
</feature>
<dbReference type="HOGENOM" id="CLU_439536_0_0_1"/>
<keyword evidence="2" id="KW-0805">Transcription regulation</keyword>
<feature type="region of interest" description="Disordered" evidence="6">
    <location>
        <begin position="530"/>
        <end position="597"/>
    </location>
</feature>
<dbReference type="InterPro" id="IPR052207">
    <property type="entry name" value="Max-like/E-box_TFs"/>
</dbReference>
<evidence type="ECO:0000256" key="4">
    <source>
        <dbReference type="ARBA" id="ARBA00023163"/>
    </source>
</evidence>
<keyword evidence="5" id="KW-0539">Nucleus</keyword>
<comment type="caution">
    <text evidence="7">The sequence shown here is derived from an EMBL/GenBank/DDBJ whole genome shotgun (WGS) entry which is preliminary data.</text>
</comment>
<evidence type="ECO:0000256" key="3">
    <source>
        <dbReference type="ARBA" id="ARBA00023125"/>
    </source>
</evidence>
<dbReference type="GO" id="GO:0000978">
    <property type="term" value="F:RNA polymerase II cis-regulatory region sequence-specific DNA binding"/>
    <property type="evidence" value="ECO:0007669"/>
    <property type="project" value="TreeGrafter"/>
</dbReference>
<dbReference type="EMBL" id="JMSN01000003">
    <property type="protein sequence ID" value="KDN53322.1"/>
    <property type="molecule type" value="Genomic_DNA"/>
</dbReference>
<dbReference type="GO" id="GO:0005634">
    <property type="term" value="C:nucleus"/>
    <property type="evidence" value="ECO:0007669"/>
    <property type="project" value="UniProtKB-SubCell"/>
</dbReference>
<dbReference type="AlphaFoldDB" id="A0A066WH50"/>
<evidence type="ECO:0000313" key="8">
    <source>
        <dbReference type="Proteomes" id="UP000027361"/>
    </source>
</evidence>
<evidence type="ECO:0000256" key="1">
    <source>
        <dbReference type="ARBA" id="ARBA00004123"/>
    </source>
</evidence>
<feature type="region of interest" description="Disordered" evidence="6">
    <location>
        <begin position="317"/>
        <end position="444"/>
    </location>
</feature>
<feature type="region of interest" description="Disordered" evidence="6">
    <location>
        <begin position="118"/>
        <end position="226"/>
    </location>
</feature>
<feature type="compositionally biased region" description="Low complexity" evidence="6">
    <location>
        <begin position="122"/>
        <end position="133"/>
    </location>
</feature>